<sequence>KRPAHFIYPNENAVKGSTTLFNALLRRCTQRDKIPICRITLRRQSAPNIVALFPQLECKPLDKAGGFHVIYLPFKENVRYPSIKEAEAVDIEPNALELASNIVEKLSFNFDTKDFPNPVLQTHWRFIEGLATGVDPEPFDESQTQPNYENIEEKAGYDMYQLNDMLD</sequence>
<dbReference type="Proteomes" id="UP000728032">
    <property type="component" value="Unassembled WGS sequence"/>
</dbReference>
<feature type="domain" description="Ku70/Ku80 C-terminal arm" evidence="3">
    <location>
        <begin position="109"/>
        <end position="165"/>
    </location>
</feature>
<reference evidence="4" key="1">
    <citation type="submission" date="2020-11" db="EMBL/GenBank/DDBJ databases">
        <authorList>
            <person name="Tran Van P."/>
        </authorList>
    </citation>
    <scope>NUCLEOTIDE SEQUENCE</scope>
</reference>
<evidence type="ECO:0000313" key="4">
    <source>
        <dbReference type="EMBL" id="CAD7668295.1"/>
    </source>
</evidence>
<dbReference type="SUPFAM" id="SSF100939">
    <property type="entry name" value="SPOC domain-like"/>
    <property type="match status" value="1"/>
</dbReference>
<dbReference type="PANTHER" id="PTHR12604">
    <property type="entry name" value="KU AUTOANTIGEN DNA HELICASE"/>
    <property type="match status" value="1"/>
</dbReference>
<dbReference type="InterPro" id="IPR006164">
    <property type="entry name" value="DNA_bd_Ku70/Ku80"/>
</dbReference>
<evidence type="ECO:0000259" key="2">
    <source>
        <dbReference type="Pfam" id="PF02735"/>
    </source>
</evidence>
<dbReference type="GO" id="GO:0042162">
    <property type="term" value="F:telomeric DNA binding"/>
    <property type="evidence" value="ECO:0007669"/>
    <property type="project" value="TreeGrafter"/>
</dbReference>
<dbReference type="Gene3D" id="1.10.1600.10">
    <property type="match status" value="1"/>
</dbReference>
<dbReference type="GO" id="GO:0003690">
    <property type="term" value="F:double-stranded DNA binding"/>
    <property type="evidence" value="ECO:0007669"/>
    <property type="project" value="TreeGrafter"/>
</dbReference>
<dbReference type="Pfam" id="PF03730">
    <property type="entry name" value="Ku_C"/>
    <property type="match status" value="1"/>
</dbReference>
<organism evidence="4">
    <name type="scientific">Oppiella nova</name>
    <dbReference type="NCBI Taxonomy" id="334625"/>
    <lineage>
        <taxon>Eukaryota</taxon>
        <taxon>Metazoa</taxon>
        <taxon>Ecdysozoa</taxon>
        <taxon>Arthropoda</taxon>
        <taxon>Chelicerata</taxon>
        <taxon>Arachnida</taxon>
        <taxon>Acari</taxon>
        <taxon>Acariformes</taxon>
        <taxon>Sarcoptiformes</taxon>
        <taxon>Oribatida</taxon>
        <taxon>Brachypylina</taxon>
        <taxon>Oppioidea</taxon>
        <taxon>Oppiidae</taxon>
        <taxon>Oppiella</taxon>
    </lineage>
</organism>
<keyword evidence="1" id="KW-0238">DNA-binding</keyword>
<gene>
    <name evidence="4" type="ORF">ONB1V03_LOCUS23308</name>
</gene>
<dbReference type="EMBL" id="CAJPVJ010058137">
    <property type="protein sequence ID" value="CAG2183888.1"/>
    <property type="molecule type" value="Genomic_DNA"/>
</dbReference>
<dbReference type="Pfam" id="PF02735">
    <property type="entry name" value="Ku"/>
    <property type="match status" value="1"/>
</dbReference>
<proteinExistence type="predicted"/>
<dbReference type="GO" id="GO:0006303">
    <property type="term" value="P:double-strand break repair via nonhomologous end joining"/>
    <property type="evidence" value="ECO:0007669"/>
    <property type="project" value="InterPro"/>
</dbReference>
<feature type="non-terminal residue" evidence="4">
    <location>
        <position position="167"/>
    </location>
</feature>
<dbReference type="GO" id="GO:0000723">
    <property type="term" value="P:telomere maintenance"/>
    <property type="evidence" value="ECO:0007669"/>
    <property type="project" value="TreeGrafter"/>
</dbReference>
<evidence type="ECO:0000259" key="3">
    <source>
        <dbReference type="Pfam" id="PF03730"/>
    </source>
</evidence>
<evidence type="ECO:0008006" key="6">
    <source>
        <dbReference type="Google" id="ProtNLM"/>
    </source>
</evidence>
<dbReference type="InterPro" id="IPR005160">
    <property type="entry name" value="Ku_C"/>
</dbReference>
<accession>A0A7R9R1Y8</accession>
<dbReference type="PANTHER" id="PTHR12604:SF2">
    <property type="entry name" value="X-RAY REPAIR CROSS-COMPLEMENTING PROTEIN 6"/>
    <property type="match status" value="1"/>
</dbReference>
<dbReference type="GO" id="GO:0043564">
    <property type="term" value="C:Ku70:Ku80 complex"/>
    <property type="evidence" value="ECO:0007669"/>
    <property type="project" value="TreeGrafter"/>
</dbReference>
<keyword evidence="5" id="KW-1185">Reference proteome</keyword>
<dbReference type="GO" id="GO:0003678">
    <property type="term" value="F:DNA helicase activity"/>
    <property type="evidence" value="ECO:0007669"/>
    <property type="project" value="InterPro"/>
</dbReference>
<dbReference type="Gene3D" id="2.40.290.10">
    <property type="match status" value="1"/>
</dbReference>
<dbReference type="InterPro" id="IPR016194">
    <property type="entry name" value="SPOC-like_C_dom_sf"/>
</dbReference>
<feature type="domain" description="Ku" evidence="2">
    <location>
        <begin position="2"/>
        <end position="96"/>
    </location>
</feature>
<dbReference type="OrthoDB" id="3249161at2759"/>
<dbReference type="AlphaFoldDB" id="A0A7R9R1Y8"/>
<evidence type="ECO:0000256" key="1">
    <source>
        <dbReference type="ARBA" id="ARBA00023125"/>
    </source>
</evidence>
<evidence type="ECO:0000313" key="5">
    <source>
        <dbReference type="Proteomes" id="UP000728032"/>
    </source>
</evidence>
<dbReference type="EMBL" id="OC972962">
    <property type="protein sequence ID" value="CAD7668295.1"/>
    <property type="molecule type" value="Genomic_DNA"/>
</dbReference>
<protein>
    <recommendedName>
        <fullName evidence="6">ATP-dependent DNA helicase 2 subunit 1</fullName>
    </recommendedName>
</protein>
<name>A0A7R9R1Y8_9ACAR</name>
<feature type="non-terminal residue" evidence="4">
    <location>
        <position position="1"/>
    </location>
</feature>